<evidence type="ECO:0000313" key="2">
    <source>
        <dbReference type="Proteomes" id="UP000095229"/>
    </source>
</evidence>
<proteinExistence type="predicted"/>
<reference evidence="1 2" key="1">
    <citation type="submission" date="2016-02" db="EMBL/GenBank/DDBJ databases">
        <title>Secondary metabolites in Legionella.</title>
        <authorList>
            <person name="Tobias N.J."/>
            <person name="Bode H.B."/>
        </authorList>
    </citation>
    <scope>NUCLEOTIDE SEQUENCE [LARGE SCALE GENOMIC DNA]</scope>
    <source>
        <strain evidence="1 2">DSM 19216</strain>
    </source>
</reference>
<name>A0A1E5JL79_9GAMM</name>
<dbReference type="STRING" id="45071.Lpar_2777"/>
<dbReference type="EMBL" id="LSOG01000102">
    <property type="protein sequence ID" value="OEH45307.1"/>
    <property type="molecule type" value="Genomic_DNA"/>
</dbReference>
<comment type="caution">
    <text evidence="1">The sequence shown here is derived from an EMBL/GenBank/DDBJ whole genome shotgun (WGS) entry which is preliminary data.</text>
</comment>
<dbReference type="PATRIC" id="fig|45071.6.peg.2991"/>
<evidence type="ECO:0000313" key="1">
    <source>
        <dbReference type="EMBL" id="OEH45307.1"/>
    </source>
</evidence>
<organism evidence="1 2">
    <name type="scientific">Legionella parisiensis</name>
    <dbReference type="NCBI Taxonomy" id="45071"/>
    <lineage>
        <taxon>Bacteria</taxon>
        <taxon>Pseudomonadati</taxon>
        <taxon>Pseudomonadota</taxon>
        <taxon>Gammaproteobacteria</taxon>
        <taxon>Legionellales</taxon>
        <taxon>Legionellaceae</taxon>
        <taxon>Legionella</taxon>
    </lineage>
</organism>
<accession>A0A1E5JL79</accession>
<dbReference type="Proteomes" id="UP000095229">
    <property type="component" value="Unassembled WGS sequence"/>
</dbReference>
<keyword evidence="2" id="KW-1185">Reference proteome</keyword>
<gene>
    <name evidence="1" type="ORF">lpari_03702</name>
</gene>
<sequence length="81" mass="9488">MFSIIESNLNNFLTIYSAYNGFFISVVSQLGKSKNDPYFRLKKQDKEENQANEADSDNYFFPHEGQKRIEPFAFTINFGFK</sequence>
<protein>
    <submittedName>
        <fullName evidence="1">Uncharacterized protein</fullName>
    </submittedName>
</protein>
<dbReference type="AlphaFoldDB" id="A0A1E5JL79"/>